<organism evidence="2 3">
    <name type="scientific">Araneus ventricosus</name>
    <name type="common">Orbweaver spider</name>
    <name type="synonym">Epeira ventricosa</name>
    <dbReference type="NCBI Taxonomy" id="182803"/>
    <lineage>
        <taxon>Eukaryota</taxon>
        <taxon>Metazoa</taxon>
        <taxon>Ecdysozoa</taxon>
        <taxon>Arthropoda</taxon>
        <taxon>Chelicerata</taxon>
        <taxon>Arachnida</taxon>
        <taxon>Araneae</taxon>
        <taxon>Araneomorphae</taxon>
        <taxon>Entelegynae</taxon>
        <taxon>Araneoidea</taxon>
        <taxon>Araneidae</taxon>
        <taxon>Araneus</taxon>
    </lineage>
</organism>
<sequence>MCRQDLNSGQAEAIRDTDELPRSNPPSKTTSKETTFRVRGSDLGGKEERGGALASVLGSAMETKHYYILAFLKQNMMWKRKNNTMPRATFTVARPLMTTGIENPIITRVMLTFATPLAEVTKRYFLKSNTKRGKKI</sequence>
<dbReference type="Proteomes" id="UP000499080">
    <property type="component" value="Unassembled WGS sequence"/>
</dbReference>
<accession>A0A4Y2ATX2</accession>
<keyword evidence="3" id="KW-1185">Reference proteome</keyword>
<dbReference type="EMBL" id="BGPR01000033">
    <property type="protein sequence ID" value="GBL83461.1"/>
    <property type="molecule type" value="Genomic_DNA"/>
</dbReference>
<gene>
    <name evidence="2" type="ORF">AVEN_196322_1</name>
</gene>
<reference evidence="2 3" key="1">
    <citation type="journal article" date="2019" name="Sci. Rep.">
        <title>Orb-weaving spider Araneus ventricosus genome elucidates the spidroin gene catalogue.</title>
        <authorList>
            <person name="Kono N."/>
            <person name="Nakamura H."/>
            <person name="Ohtoshi R."/>
            <person name="Moran D.A.P."/>
            <person name="Shinohara A."/>
            <person name="Yoshida Y."/>
            <person name="Fujiwara M."/>
            <person name="Mori M."/>
            <person name="Tomita M."/>
            <person name="Arakawa K."/>
        </authorList>
    </citation>
    <scope>NUCLEOTIDE SEQUENCE [LARGE SCALE GENOMIC DNA]</scope>
</reference>
<dbReference type="AlphaFoldDB" id="A0A4Y2ATX2"/>
<evidence type="ECO:0000313" key="2">
    <source>
        <dbReference type="EMBL" id="GBL83461.1"/>
    </source>
</evidence>
<feature type="compositionally biased region" description="Basic and acidic residues" evidence="1">
    <location>
        <begin position="30"/>
        <end position="49"/>
    </location>
</feature>
<feature type="region of interest" description="Disordered" evidence="1">
    <location>
        <begin position="1"/>
        <end position="49"/>
    </location>
</feature>
<evidence type="ECO:0000313" key="3">
    <source>
        <dbReference type="Proteomes" id="UP000499080"/>
    </source>
</evidence>
<comment type="caution">
    <text evidence="2">The sequence shown here is derived from an EMBL/GenBank/DDBJ whole genome shotgun (WGS) entry which is preliminary data.</text>
</comment>
<protein>
    <submittedName>
        <fullName evidence="2">Uncharacterized protein</fullName>
    </submittedName>
</protein>
<evidence type="ECO:0000256" key="1">
    <source>
        <dbReference type="SAM" id="MobiDB-lite"/>
    </source>
</evidence>
<proteinExistence type="predicted"/>
<feature type="compositionally biased region" description="Polar residues" evidence="1">
    <location>
        <begin position="1"/>
        <end position="10"/>
    </location>
</feature>
<name>A0A4Y2ATX2_ARAVE</name>